<accession>A0A6M3L431</accession>
<evidence type="ECO:0000313" key="1">
    <source>
        <dbReference type="EMBL" id="QJA88602.1"/>
    </source>
</evidence>
<name>A0A6M3L431_9ZZZZ</name>
<organism evidence="1">
    <name type="scientific">viral metagenome</name>
    <dbReference type="NCBI Taxonomy" id="1070528"/>
    <lineage>
        <taxon>unclassified sequences</taxon>
        <taxon>metagenomes</taxon>
        <taxon>organismal metagenomes</taxon>
    </lineage>
</organism>
<protein>
    <submittedName>
        <fullName evidence="1">Uncharacterized protein</fullName>
    </submittedName>
</protein>
<gene>
    <name evidence="1" type="ORF">MM415B02730_0007</name>
</gene>
<dbReference type="AlphaFoldDB" id="A0A6M3L431"/>
<reference evidence="1" key="1">
    <citation type="submission" date="2020-03" db="EMBL/GenBank/DDBJ databases">
        <title>The deep terrestrial virosphere.</title>
        <authorList>
            <person name="Holmfeldt K."/>
            <person name="Nilsson E."/>
            <person name="Simone D."/>
            <person name="Lopez-Fernandez M."/>
            <person name="Wu X."/>
            <person name="de Brujin I."/>
            <person name="Lundin D."/>
            <person name="Andersson A."/>
            <person name="Bertilsson S."/>
            <person name="Dopson M."/>
        </authorList>
    </citation>
    <scope>NUCLEOTIDE SEQUENCE</scope>
    <source>
        <strain evidence="1">MM415B02730</strain>
    </source>
</reference>
<dbReference type="EMBL" id="MT142791">
    <property type="protein sequence ID" value="QJA88602.1"/>
    <property type="molecule type" value="Genomic_DNA"/>
</dbReference>
<proteinExistence type="predicted"/>
<sequence>MKLIRVYTKYDVIPNCIKVSYLKPMDYLDDAWHGLEILETGNVLYSAEYIEQGLEGVVFVCYKRDTCGYKL</sequence>